<name>A0A9Q3CA72_9BASI</name>
<evidence type="ECO:0000256" key="1">
    <source>
        <dbReference type="ARBA" id="ARBA00022679"/>
    </source>
</evidence>
<keyword evidence="6" id="KW-0695">RNA-directed DNA polymerase</keyword>
<dbReference type="EMBL" id="AVOT02005540">
    <property type="protein sequence ID" value="MBW0479323.1"/>
    <property type="molecule type" value="Genomic_DNA"/>
</dbReference>
<sequence>MRCICLVWSLEKLHHYVDGNVFEVITDFDAVNLLLNMKTPKRHMLRWQIAMQEYGGNMTIVQKSGNICKNSDGSSIWALPNKSENPAYVPTSAEPQIPIEGINITDFHNHGNSPPWISVWHIKPPSFYGQLAISITIGQYGHIIILWTICLLGPSWPFTSIQKP</sequence>
<dbReference type="GO" id="GO:0003964">
    <property type="term" value="F:RNA-directed DNA polymerase activity"/>
    <property type="evidence" value="ECO:0007669"/>
    <property type="project" value="UniProtKB-KW"/>
</dbReference>
<keyword evidence="9" id="KW-1185">Reference proteome</keyword>
<evidence type="ECO:0000259" key="7">
    <source>
        <dbReference type="Pfam" id="PF17917"/>
    </source>
</evidence>
<keyword evidence="5" id="KW-0378">Hydrolase</keyword>
<evidence type="ECO:0000313" key="9">
    <source>
        <dbReference type="Proteomes" id="UP000765509"/>
    </source>
</evidence>
<keyword evidence="2" id="KW-0548">Nucleotidyltransferase</keyword>
<organism evidence="8 9">
    <name type="scientific">Austropuccinia psidii MF-1</name>
    <dbReference type="NCBI Taxonomy" id="1389203"/>
    <lineage>
        <taxon>Eukaryota</taxon>
        <taxon>Fungi</taxon>
        <taxon>Dikarya</taxon>
        <taxon>Basidiomycota</taxon>
        <taxon>Pucciniomycotina</taxon>
        <taxon>Pucciniomycetes</taxon>
        <taxon>Pucciniales</taxon>
        <taxon>Sphaerophragmiaceae</taxon>
        <taxon>Austropuccinia</taxon>
    </lineage>
</organism>
<gene>
    <name evidence="8" type="ORF">O181_019038</name>
</gene>
<evidence type="ECO:0000256" key="2">
    <source>
        <dbReference type="ARBA" id="ARBA00022695"/>
    </source>
</evidence>
<dbReference type="GO" id="GO:0016787">
    <property type="term" value="F:hydrolase activity"/>
    <property type="evidence" value="ECO:0007669"/>
    <property type="project" value="UniProtKB-KW"/>
</dbReference>
<evidence type="ECO:0000256" key="6">
    <source>
        <dbReference type="ARBA" id="ARBA00022918"/>
    </source>
</evidence>
<dbReference type="GO" id="GO:0004519">
    <property type="term" value="F:endonuclease activity"/>
    <property type="evidence" value="ECO:0007669"/>
    <property type="project" value="UniProtKB-KW"/>
</dbReference>
<proteinExistence type="predicted"/>
<evidence type="ECO:0000313" key="8">
    <source>
        <dbReference type="EMBL" id="MBW0479323.1"/>
    </source>
</evidence>
<evidence type="ECO:0000256" key="4">
    <source>
        <dbReference type="ARBA" id="ARBA00022759"/>
    </source>
</evidence>
<keyword evidence="1" id="KW-0808">Transferase</keyword>
<reference evidence="8" key="1">
    <citation type="submission" date="2021-03" db="EMBL/GenBank/DDBJ databases">
        <title>Draft genome sequence of rust myrtle Austropuccinia psidii MF-1, a brazilian biotype.</title>
        <authorList>
            <person name="Quecine M.C."/>
            <person name="Pachon D.M.R."/>
            <person name="Bonatelli M.L."/>
            <person name="Correr F.H."/>
            <person name="Franceschini L.M."/>
            <person name="Leite T.F."/>
            <person name="Margarido G.R.A."/>
            <person name="Almeida C.A."/>
            <person name="Ferrarezi J.A."/>
            <person name="Labate C.A."/>
        </authorList>
    </citation>
    <scope>NUCLEOTIDE SEQUENCE</scope>
    <source>
        <strain evidence="8">MF-1</strain>
    </source>
</reference>
<protein>
    <recommendedName>
        <fullName evidence="7">Reverse transcriptase RNase H-like domain-containing protein</fullName>
    </recommendedName>
</protein>
<feature type="domain" description="Reverse transcriptase RNase H-like" evidence="7">
    <location>
        <begin position="3"/>
        <end position="54"/>
    </location>
</feature>
<evidence type="ECO:0000256" key="3">
    <source>
        <dbReference type="ARBA" id="ARBA00022722"/>
    </source>
</evidence>
<accession>A0A9Q3CA72</accession>
<dbReference type="Proteomes" id="UP000765509">
    <property type="component" value="Unassembled WGS sequence"/>
</dbReference>
<comment type="caution">
    <text evidence="8">The sequence shown here is derived from an EMBL/GenBank/DDBJ whole genome shotgun (WGS) entry which is preliminary data.</text>
</comment>
<keyword evidence="4" id="KW-0255">Endonuclease</keyword>
<dbReference type="AlphaFoldDB" id="A0A9Q3CA72"/>
<evidence type="ECO:0000256" key="5">
    <source>
        <dbReference type="ARBA" id="ARBA00022801"/>
    </source>
</evidence>
<keyword evidence="3" id="KW-0540">Nuclease</keyword>
<dbReference type="Pfam" id="PF17917">
    <property type="entry name" value="RT_RNaseH"/>
    <property type="match status" value="1"/>
</dbReference>
<dbReference type="InterPro" id="IPR041373">
    <property type="entry name" value="RT_RNaseH"/>
</dbReference>